<comment type="similarity">
    <text evidence="1 4">Belongs to the 2-oxoacid dehydrogenase family.</text>
</comment>
<evidence type="ECO:0000259" key="7">
    <source>
        <dbReference type="PROSITE" id="PS51826"/>
    </source>
</evidence>
<dbReference type="PANTHER" id="PTHR23151:SF90">
    <property type="entry name" value="DIHYDROLIPOYLLYSINE-RESIDUE ACETYLTRANSFERASE COMPONENT OF PYRUVATE DEHYDROGENASE COMPLEX, MITOCHONDRIAL-RELATED"/>
    <property type="match status" value="1"/>
</dbReference>
<dbReference type="InterPro" id="IPR011053">
    <property type="entry name" value="Single_hybrid_motif"/>
</dbReference>
<evidence type="ECO:0000256" key="5">
    <source>
        <dbReference type="SAM" id="MobiDB-lite"/>
    </source>
</evidence>
<dbReference type="Pfam" id="PF00198">
    <property type="entry name" value="2-oxoacid_dh"/>
    <property type="match status" value="1"/>
</dbReference>
<dbReference type="GO" id="GO:0005739">
    <property type="term" value="C:mitochondrion"/>
    <property type="evidence" value="ECO:0007669"/>
    <property type="project" value="TreeGrafter"/>
</dbReference>
<sequence length="479" mass="50980">MASLANGGPSRVFKTFRFFPALRLPFQSCPHFQQLHRTALLSGTKGNELRMPALSPTMTEGTIIRWLKKEGDEIQPGDALCEIQTDKAVVAFETEETGILAKILKTENSGTLPINTLIGLTVDEGADWKDVDVPADTSSPPASAESASTPAPAKPASMPAPQVAAQAEHARTDMMGPAVKNLLHMYGLSVDDIPATGPHHVLLKGDVMKYVQEKNIPKVSAPIQKPSVALPPPPPPSKPMDRSGAYEDIPLTNMRRAIAKRLSLSKSTIPHSYMAVECNINETMATRKKFAADGVKVSLNDFIIKAAAVALRRVPDMNAALKNESPVRLPNVDVSVAVATDSGLITPIVKNADSLGIQDISKTIKELATRAKAGKLKPAEFEGGSFAVSNLGMFGISAFTAVINPPQASIMAVGGSRLVPDVSGGEPKSVMTATVSYDPRVCTEEVVATFLAAFREHLENPLHMLGLSAPHLGKDDVPV</sequence>
<protein>
    <recommendedName>
        <fullName evidence="4">Dihydrolipoamide acetyltransferase component of pyruvate dehydrogenase complex</fullName>
        <ecNumber evidence="4">2.3.1.-</ecNumber>
    </recommendedName>
</protein>
<dbReference type="GO" id="GO:0045254">
    <property type="term" value="C:pyruvate dehydrogenase complex"/>
    <property type="evidence" value="ECO:0007669"/>
    <property type="project" value="InterPro"/>
</dbReference>
<accession>A0A2R5LJH7</accession>
<dbReference type="PROSITE" id="PS51826">
    <property type="entry name" value="PSBD"/>
    <property type="match status" value="1"/>
</dbReference>
<feature type="domain" description="Peripheral subunit-binding (PSBD)" evidence="7">
    <location>
        <begin position="174"/>
        <end position="211"/>
    </location>
</feature>
<dbReference type="AlphaFoldDB" id="A0A2R5LJH7"/>
<feature type="compositionally biased region" description="Pro residues" evidence="5">
    <location>
        <begin position="229"/>
        <end position="238"/>
    </location>
</feature>
<dbReference type="SUPFAM" id="SSF47005">
    <property type="entry name" value="Peripheral subunit-binding domain of 2-oxo acid dehydrogenase complex"/>
    <property type="match status" value="1"/>
</dbReference>
<dbReference type="InterPro" id="IPR023213">
    <property type="entry name" value="CAT-like_dom_sf"/>
</dbReference>
<reference evidence="8" key="1">
    <citation type="submission" date="2018-03" db="EMBL/GenBank/DDBJ databases">
        <title>The relapsing fever spirochete Borrelia turicatae persists in the highly oxidative environment of its soft-bodied tick vector.</title>
        <authorList>
            <person name="Bourret T.J."/>
            <person name="Boyle W.K."/>
            <person name="Valenzuela J.G."/>
            <person name="Oliveira F."/>
            <person name="Lopez J.E."/>
        </authorList>
    </citation>
    <scope>NUCLEOTIDE SEQUENCE</scope>
    <source>
        <strain evidence="8">Kansas strain/isolate</strain>
        <tissue evidence="8">Salivary glands</tissue>
    </source>
</reference>
<dbReference type="SUPFAM" id="SSF52777">
    <property type="entry name" value="CoA-dependent acyltransferases"/>
    <property type="match status" value="1"/>
</dbReference>
<dbReference type="CDD" id="cd06849">
    <property type="entry name" value="lipoyl_domain"/>
    <property type="match status" value="1"/>
</dbReference>
<dbReference type="InterPro" id="IPR004167">
    <property type="entry name" value="PSBD"/>
</dbReference>
<name>A0A2R5LJH7_9ACAR</name>
<dbReference type="GO" id="GO:0016746">
    <property type="term" value="F:acyltransferase activity"/>
    <property type="evidence" value="ECO:0007669"/>
    <property type="project" value="UniProtKB-KW"/>
</dbReference>
<feature type="domain" description="Lipoyl-binding" evidence="6">
    <location>
        <begin position="46"/>
        <end position="122"/>
    </location>
</feature>
<keyword evidence="2 4" id="KW-0450">Lipoyl</keyword>
<dbReference type="InterPro" id="IPR045257">
    <property type="entry name" value="E2/Pdx1"/>
</dbReference>
<dbReference type="InterPro" id="IPR003016">
    <property type="entry name" value="2-oxoA_DH_lipoyl-BS"/>
</dbReference>
<dbReference type="Gene3D" id="3.30.559.10">
    <property type="entry name" value="Chloramphenicol acetyltransferase-like domain"/>
    <property type="match status" value="1"/>
</dbReference>
<comment type="cofactor">
    <cofactor evidence="4">
        <name>(R)-lipoate</name>
        <dbReference type="ChEBI" id="CHEBI:83088"/>
    </cofactor>
</comment>
<evidence type="ECO:0000259" key="6">
    <source>
        <dbReference type="PROSITE" id="PS50968"/>
    </source>
</evidence>
<proteinExistence type="inferred from homology"/>
<feature type="region of interest" description="Disordered" evidence="5">
    <location>
        <begin position="223"/>
        <end position="242"/>
    </location>
</feature>
<dbReference type="PROSITE" id="PS50968">
    <property type="entry name" value="BIOTINYL_LIPOYL"/>
    <property type="match status" value="1"/>
</dbReference>
<dbReference type="GO" id="GO:0006086">
    <property type="term" value="P:pyruvate decarboxylation to acetyl-CoA"/>
    <property type="evidence" value="ECO:0007669"/>
    <property type="project" value="InterPro"/>
</dbReference>
<dbReference type="InterPro" id="IPR000089">
    <property type="entry name" value="Biotin_lipoyl"/>
</dbReference>
<dbReference type="PROSITE" id="PS00189">
    <property type="entry name" value="LIPOYL"/>
    <property type="match status" value="1"/>
</dbReference>
<feature type="region of interest" description="Disordered" evidence="5">
    <location>
        <begin position="130"/>
        <end position="168"/>
    </location>
</feature>
<keyword evidence="3" id="KW-0809">Transit peptide</keyword>
<dbReference type="SUPFAM" id="SSF51230">
    <property type="entry name" value="Single hybrid motif"/>
    <property type="match status" value="1"/>
</dbReference>
<dbReference type="FunFam" id="2.40.50.100:FF:000010">
    <property type="entry name" value="Acetyltransferase component of pyruvate dehydrogenase complex"/>
    <property type="match status" value="1"/>
</dbReference>
<dbReference type="InterPro" id="IPR001078">
    <property type="entry name" value="2-oxoacid_DH_actylTfrase"/>
</dbReference>
<feature type="compositionally biased region" description="Low complexity" evidence="5">
    <location>
        <begin position="134"/>
        <end position="161"/>
    </location>
</feature>
<dbReference type="Pfam" id="PF00364">
    <property type="entry name" value="Biotin_lipoyl"/>
    <property type="match status" value="1"/>
</dbReference>
<keyword evidence="4" id="KW-0012">Acyltransferase</keyword>
<evidence type="ECO:0000256" key="2">
    <source>
        <dbReference type="ARBA" id="ARBA00022823"/>
    </source>
</evidence>
<evidence type="ECO:0000256" key="3">
    <source>
        <dbReference type="ARBA" id="ARBA00022946"/>
    </source>
</evidence>
<dbReference type="Gene3D" id="4.10.320.10">
    <property type="entry name" value="E3-binding domain"/>
    <property type="match status" value="1"/>
</dbReference>
<evidence type="ECO:0000256" key="1">
    <source>
        <dbReference type="ARBA" id="ARBA00007317"/>
    </source>
</evidence>
<dbReference type="PANTHER" id="PTHR23151">
    <property type="entry name" value="DIHYDROLIPOAMIDE ACETYL/SUCCINYL-TRANSFERASE-RELATED"/>
    <property type="match status" value="1"/>
</dbReference>
<dbReference type="EC" id="2.3.1.-" evidence="4"/>
<keyword evidence="4 8" id="KW-0808">Transferase</keyword>
<dbReference type="EMBL" id="GGLE01005576">
    <property type="protein sequence ID" value="MBY09702.1"/>
    <property type="molecule type" value="Transcribed_RNA"/>
</dbReference>
<evidence type="ECO:0000313" key="8">
    <source>
        <dbReference type="EMBL" id="MBY09702.1"/>
    </source>
</evidence>
<evidence type="ECO:0000256" key="4">
    <source>
        <dbReference type="RuleBase" id="RU003423"/>
    </source>
</evidence>
<dbReference type="InterPro" id="IPR036625">
    <property type="entry name" value="E3-bd_dom_sf"/>
</dbReference>
<dbReference type="Gene3D" id="2.40.50.100">
    <property type="match status" value="1"/>
</dbReference>
<organism evidence="8">
    <name type="scientific">Ornithodoros turicata</name>
    <dbReference type="NCBI Taxonomy" id="34597"/>
    <lineage>
        <taxon>Eukaryota</taxon>
        <taxon>Metazoa</taxon>
        <taxon>Ecdysozoa</taxon>
        <taxon>Arthropoda</taxon>
        <taxon>Chelicerata</taxon>
        <taxon>Arachnida</taxon>
        <taxon>Acari</taxon>
        <taxon>Parasitiformes</taxon>
        <taxon>Ixodida</taxon>
        <taxon>Ixodoidea</taxon>
        <taxon>Argasidae</taxon>
        <taxon>Ornithodorinae</taxon>
        <taxon>Ornithodoros</taxon>
    </lineage>
</organism>